<sequence>MTLVEEAERAEKIRNAFIVFSGPCVEDVQEINKSISELSSLSCALREIDKLILSDSGAGLDLIHDDLQYVHEDVTFTLGDVWQALGRLGRGHTAEDYQTTWKGITKQALEASNGKTLYKTLEGYRRFLESLCKTMDSHVTTPTVEKMRDDIQGIRARQSQRPQLLSARALSPTPRGTNKRDNQLPQLKKSYERERPMSPTSSTASSASDQTRFRDKPWVPSPPLSPTATMSSISQVSSAPSLETGSNHWAKSVFQNVSSTPLPWSNEETRYHEQRGTKELTFPSSEYESVLNLVYPEGVRITLFCRAADYRAKITCLYRDFKGNSDYGCLSLEDLHIRRDGSVLRICRRKPSGKPVPWVSMKFTTFERMILFYGTFIAMRSQDSVSPTPVHDDELRDEISEFAGSIIDSGFNHALRIYHDKITGSVRLQASVLKGDLDRTPVWTAFITHSITSPEWCRQVDKRTIALAELRPHIFSARYKPQLAPSGAFMLRFEMRDDAEAFLEVIDALREKRGGF</sequence>
<dbReference type="Proteomes" id="UP001172386">
    <property type="component" value="Unassembled WGS sequence"/>
</dbReference>
<gene>
    <name evidence="1" type="ORF">H2198_000913</name>
</gene>
<protein>
    <submittedName>
        <fullName evidence="1">Uncharacterized protein</fullName>
    </submittedName>
</protein>
<name>A0ACC3AI99_9EURO</name>
<accession>A0ACC3AI99</accession>
<keyword evidence="2" id="KW-1185">Reference proteome</keyword>
<evidence type="ECO:0000313" key="1">
    <source>
        <dbReference type="EMBL" id="KAJ9663152.1"/>
    </source>
</evidence>
<evidence type="ECO:0000313" key="2">
    <source>
        <dbReference type="Proteomes" id="UP001172386"/>
    </source>
</evidence>
<dbReference type="EMBL" id="JAPDRQ010000010">
    <property type="protein sequence ID" value="KAJ9663152.1"/>
    <property type="molecule type" value="Genomic_DNA"/>
</dbReference>
<comment type="caution">
    <text evidence="1">The sequence shown here is derived from an EMBL/GenBank/DDBJ whole genome shotgun (WGS) entry which is preliminary data.</text>
</comment>
<reference evidence="1" key="1">
    <citation type="submission" date="2022-10" db="EMBL/GenBank/DDBJ databases">
        <title>Culturing micro-colonial fungi from biological soil crusts in the Mojave desert and describing Neophaeococcomyces mojavensis, and introducing the new genera and species Taxawa tesnikishii.</title>
        <authorList>
            <person name="Kurbessoian T."/>
            <person name="Stajich J.E."/>
        </authorList>
    </citation>
    <scope>NUCLEOTIDE SEQUENCE</scope>
    <source>
        <strain evidence="1">JES_112</strain>
    </source>
</reference>
<organism evidence="1 2">
    <name type="scientific">Neophaeococcomyces mojaviensis</name>
    <dbReference type="NCBI Taxonomy" id="3383035"/>
    <lineage>
        <taxon>Eukaryota</taxon>
        <taxon>Fungi</taxon>
        <taxon>Dikarya</taxon>
        <taxon>Ascomycota</taxon>
        <taxon>Pezizomycotina</taxon>
        <taxon>Eurotiomycetes</taxon>
        <taxon>Chaetothyriomycetidae</taxon>
        <taxon>Chaetothyriales</taxon>
        <taxon>Chaetothyriales incertae sedis</taxon>
        <taxon>Neophaeococcomyces</taxon>
    </lineage>
</organism>
<proteinExistence type="predicted"/>